<dbReference type="AlphaFoldDB" id="A0A6A6QPG6"/>
<evidence type="ECO:0000313" key="6">
    <source>
        <dbReference type="Proteomes" id="UP000799750"/>
    </source>
</evidence>
<dbReference type="PANTHER" id="PTHR33365">
    <property type="entry name" value="YALI0B05434P"/>
    <property type="match status" value="1"/>
</dbReference>
<name>A0A6A6QPG6_9PEZI</name>
<sequence length="335" mass="38372">MRERKSSTISMANIDPGRDRSLLDQTSPYHDHDSFDDAPASRASTSARPMFSFLKRFQYAKVGHQGPDDSNDEHKQEGHEPFPSREQGHLTASAERWFTPLFLLLLMSSLLNVFLIFNGPTAVSQGLRLHKQQNHNPHSWEEKHDGKNVTCYETHEHQFTANYDFSDVYHSHDKLWEELQGPAGGLVYSDRNRADGKERPAGIAMFHQLHCLAGFRHAIQQLQEGKKIGYSVFTDVSEHRGHWPHCFDYLKQSIECYADDSVEVSIIDAGDFTFDGYDSPGRQCRNKEWLYEVTKCGMEGCPGKEFGHTKSEMARIEVEEAEDIEKWKMETGWTG</sequence>
<keyword evidence="4" id="KW-0472">Membrane</keyword>
<keyword evidence="6" id="KW-1185">Reference proteome</keyword>
<keyword evidence="4" id="KW-1133">Transmembrane helix</keyword>
<organism evidence="5 6">
    <name type="scientific">Lophium mytilinum</name>
    <dbReference type="NCBI Taxonomy" id="390894"/>
    <lineage>
        <taxon>Eukaryota</taxon>
        <taxon>Fungi</taxon>
        <taxon>Dikarya</taxon>
        <taxon>Ascomycota</taxon>
        <taxon>Pezizomycotina</taxon>
        <taxon>Dothideomycetes</taxon>
        <taxon>Pleosporomycetidae</taxon>
        <taxon>Mytilinidiales</taxon>
        <taxon>Mytilinidiaceae</taxon>
        <taxon>Lophium</taxon>
    </lineage>
</organism>
<proteinExistence type="inferred from homology"/>
<comment type="similarity">
    <text evidence="2">Belongs to the ustYa family.</text>
</comment>
<dbReference type="OrthoDB" id="3687641at2759"/>
<gene>
    <name evidence="5" type="ORF">BU16DRAFT_583202</name>
</gene>
<evidence type="ECO:0000256" key="2">
    <source>
        <dbReference type="ARBA" id="ARBA00035112"/>
    </source>
</evidence>
<reference evidence="5" key="1">
    <citation type="journal article" date="2020" name="Stud. Mycol.">
        <title>101 Dothideomycetes genomes: a test case for predicting lifestyles and emergence of pathogens.</title>
        <authorList>
            <person name="Haridas S."/>
            <person name="Albert R."/>
            <person name="Binder M."/>
            <person name="Bloem J."/>
            <person name="Labutti K."/>
            <person name="Salamov A."/>
            <person name="Andreopoulos B."/>
            <person name="Baker S."/>
            <person name="Barry K."/>
            <person name="Bills G."/>
            <person name="Bluhm B."/>
            <person name="Cannon C."/>
            <person name="Castanera R."/>
            <person name="Culley D."/>
            <person name="Daum C."/>
            <person name="Ezra D."/>
            <person name="Gonzalez J."/>
            <person name="Henrissat B."/>
            <person name="Kuo A."/>
            <person name="Liang C."/>
            <person name="Lipzen A."/>
            <person name="Lutzoni F."/>
            <person name="Magnuson J."/>
            <person name="Mondo S."/>
            <person name="Nolan M."/>
            <person name="Ohm R."/>
            <person name="Pangilinan J."/>
            <person name="Park H.-J."/>
            <person name="Ramirez L."/>
            <person name="Alfaro M."/>
            <person name="Sun H."/>
            <person name="Tritt A."/>
            <person name="Yoshinaga Y."/>
            <person name="Zwiers L.-H."/>
            <person name="Turgeon B."/>
            <person name="Goodwin S."/>
            <person name="Spatafora J."/>
            <person name="Crous P."/>
            <person name="Grigoriev I."/>
        </authorList>
    </citation>
    <scope>NUCLEOTIDE SEQUENCE</scope>
    <source>
        <strain evidence="5">CBS 269.34</strain>
    </source>
</reference>
<dbReference type="Pfam" id="PF11807">
    <property type="entry name" value="UstYa"/>
    <property type="match status" value="1"/>
</dbReference>
<evidence type="ECO:0000256" key="3">
    <source>
        <dbReference type="SAM" id="MobiDB-lite"/>
    </source>
</evidence>
<dbReference type="GO" id="GO:0043386">
    <property type="term" value="P:mycotoxin biosynthetic process"/>
    <property type="evidence" value="ECO:0007669"/>
    <property type="project" value="InterPro"/>
</dbReference>
<feature type="transmembrane region" description="Helical" evidence="4">
    <location>
        <begin position="97"/>
        <end position="117"/>
    </location>
</feature>
<evidence type="ECO:0000256" key="1">
    <source>
        <dbReference type="ARBA" id="ARBA00004685"/>
    </source>
</evidence>
<evidence type="ECO:0000313" key="5">
    <source>
        <dbReference type="EMBL" id="KAF2494261.1"/>
    </source>
</evidence>
<accession>A0A6A6QPG6</accession>
<dbReference type="EMBL" id="MU004191">
    <property type="protein sequence ID" value="KAF2494261.1"/>
    <property type="molecule type" value="Genomic_DNA"/>
</dbReference>
<feature type="region of interest" description="Disordered" evidence="3">
    <location>
        <begin position="62"/>
        <end position="88"/>
    </location>
</feature>
<feature type="compositionally biased region" description="Basic and acidic residues" evidence="3">
    <location>
        <begin position="72"/>
        <end position="88"/>
    </location>
</feature>
<dbReference type="PANTHER" id="PTHR33365:SF4">
    <property type="entry name" value="CYCLOCHLOROTINE BIOSYNTHESIS PROTEIN O"/>
    <property type="match status" value="1"/>
</dbReference>
<evidence type="ECO:0000256" key="4">
    <source>
        <dbReference type="SAM" id="Phobius"/>
    </source>
</evidence>
<keyword evidence="4" id="KW-0812">Transmembrane</keyword>
<dbReference type="Proteomes" id="UP000799750">
    <property type="component" value="Unassembled WGS sequence"/>
</dbReference>
<protein>
    <submittedName>
        <fullName evidence="5">Uncharacterized protein</fullName>
    </submittedName>
</protein>
<dbReference type="InterPro" id="IPR021765">
    <property type="entry name" value="UstYa-like"/>
</dbReference>
<feature type="region of interest" description="Disordered" evidence="3">
    <location>
        <begin position="1"/>
        <end position="45"/>
    </location>
</feature>
<comment type="pathway">
    <text evidence="1">Mycotoxin biosynthesis.</text>
</comment>